<comment type="caution">
    <text evidence="2">The sequence shown here is derived from an EMBL/GenBank/DDBJ whole genome shotgun (WGS) entry which is preliminary data.</text>
</comment>
<sequence length="62" mass="7160">MTANDKTKHSEKPTKNKDIPNSERQNLTKSSTKTAPTITARDEYYAKKYASRDILNTKQMRN</sequence>
<feature type="region of interest" description="Disordered" evidence="1">
    <location>
        <begin position="1"/>
        <end position="41"/>
    </location>
</feature>
<keyword evidence="5" id="KW-1185">Reference proteome</keyword>
<dbReference type="RefSeq" id="WP_008472791.1">
    <property type="nucleotide sequence ID" value="NZ_AYZO01000009.1"/>
</dbReference>
<protein>
    <submittedName>
        <fullName evidence="2">Uncharacterized protein</fullName>
    </submittedName>
</protein>
<feature type="compositionally biased region" description="Basic and acidic residues" evidence="1">
    <location>
        <begin position="1"/>
        <end position="21"/>
    </location>
</feature>
<dbReference type="EMBL" id="AYZO01000009">
    <property type="protein sequence ID" value="KRN13784.1"/>
    <property type="molecule type" value="Genomic_DNA"/>
</dbReference>
<reference evidence="3 5" key="2">
    <citation type="journal article" date="2015" name="Genome Announc.">
        <title>Expanding the biotechnology potential of lactobacilli through comparative genomics of 213 strains and associated genera.</title>
        <authorList>
            <person name="Sun Z."/>
            <person name="Harris H.M."/>
            <person name="McCann A."/>
            <person name="Guo C."/>
            <person name="Argimon S."/>
            <person name="Zhang W."/>
            <person name="Yang X."/>
            <person name="Jeffery I.B."/>
            <person name="Cooney J.C."/>
            <person name="Kagawa T.F."/>
            <person name="Liu W."/>
            <person name="Song Y."/>
            <person name="Salvetti E."/>
            <person name="Wrobel A."/>
            <person name="Rasinkangas P."/>
            <person name="Parkhill J."/>
            <person name="Rea M.C."/>
            <person name="O'Sullivan O."/>
            <person name="Ritari J."/>
            <person name="Douillard F.P."/>
            <person name="Paul Ross R."/>
            <person name="Yang R."/>
            <person name="Briner A.E."/>
            <person name="Felis G.E."/>
            <person name="de Vos W.M."/>
            <person name="Barrangou R."/>
            <person name="Klaenhammer T.R."/>
            <person name="Caufield P.W."/>
            <person name="Cui Y."/>
            <person name="Zhang H."/>
            <person name="O'Toole P.W."/>
        </authorList>
    </citation>
    <scope>NUCLEOTIDE SEQUENCE [LARGE SCALE GENOMIC DNA]</scope>
    <source>
        <strain evidence="3 5">DSM 23908</strain>
    </source>
</reference>
<organism evidence="2 4">
    <name type="scientific">Lactobacillus gigeriorum DSM 23908 = CRBIP 24.85</name>
    <dbReference type="NCBI Taxonomy" id="1423751"/>
    <lineage>
        <taxon>Bacteria</taxon>
        <taxon>Bacillati</taxon>
        <taxon>Bacillota</taxon>
        <taxon>Bacilli</taxon>
        <taxon>Lactobacillales</taxon>
        <taxon>Lactobacillaceae</taxon>
        <taxon>Lactobacillus</taxon>
    </lineage>
</organism>
<dbReference type="STRING" id="1423751.FC38_GL001838"/>
<proteinExistence type="predicted"/>
<dbReference type="Proteomes" id="UP000051521">
    <property type="component" value="Unassembled WGS sequence"/>
</dbReference>
<gene>
    <name evidence="2" type="ORF">BN52_06065</name>
    <name evidence="3" type="ORF">FC38_GL001838</name>
</gene>
<evidence type="ECO:0000313" key="2">
    <source>
        <dbReference type="EMBL" id="CCI86752.1"/>
    </source>
</evidence>
<dbReference type="EMBL" id="CAKC01000037">
    <property type="protein sequence ID" value="CCI86752.1"/>
    <property type="molecule type" value="Genomic_DNA"/>
</dbReference>
<dbReference type="Proteomes" id="UP000009326">
    <property type="component" value="Unassembled WGS sequence"/>
</dbReference>
<feature type="compositionally biased region" description="Polar residues" evidence="1">
    <location>
        <begin position="22"/>
        <end position="37"/>
    </location>
</feature>
<evidence type="ECO:0000256" key="1">
    <source>
        <dbReference type="SAM" id="MobiDB-lite"/>
    </source>
</evidence>
<evidence type="ECO:0000313" key="5">
    <source>
        <dbReference type="Proteomes" id="UP000051521"/>
    </source>
</evidence>
<dbReference type="PATRIC" id="fig|1423751.3.peg.1906"/>
<accession>I7J288</accession>
<evidence type="ECO:0000313" key="3">
    <source>
        <dbReference type="EMBL" id="KRN13784.1"/>
    </source>
</evidence>
<dbReference type="AlphaFoldDB" id="I7J288"/>
<name>I7J288_9LACO</name>
<evidence type="ECO:0000313" key="4">
    <source>
        <dbReference type="Proteomes" id="UP000009326"/>
    </source>
</evidence>
<reference evidence="2 4" key="1">
    <citation type="submission" date="2012-06" db="EMBL/GenBank/DDBJ databases">
        <title>Draft genome sequence of Lactobacillus gigeriorum CRBIP 24.85T, isolated from chicken crop.</title>
        <authorList>
            <person name="Cousin S."/>
            <person name="Ma L."/>
            <person name="Creno S."/>
            <person name="Clermont D."/>
            <person name="Loux V."/>
            <person name="Bizet C."/>
            <person name="Bouchier C."/>
        </authorList>
    </citation>
    <scope>NUCLEOTIDE SEQUENCE [LARGE SCALE GENOMIC DNA]</scope>
    <source>
        <strain evidence="4">CRBIP 24.85T</strain>
        <strain evidence="2">Type strain: CRBIP 24.85</strain>
    </source>
</reference>